<accession>A0ABV5HYR3</accession>
<keyword evidence="2" id="KW-1185">Reference proteome</keyword>
<sequence>MADHFDLDATLFMAVRRALDPEAAIRSYLEGVMIEPRAEGGAFLVATDGWTMLVGLDATAIAPRPALVRLTMPEPPAPAYDEDGDLVPYRPWKDSRLRFGVQPGCEPFVAAFAWKVSGAHTHALIEEIAAADIYPDWRKVMTCDLNPKDRPRGYTHAGVCPDRLRRIEDDEQRLRIEAPDIEGKPYRIRFERGDLTGFIMPSWMKLDEDVVRPAISRCGTATTETQQGPFA</sequence>
<dbReference type="RefSeq" id="WP_377068602.1">
    <property type="nucleotide sequence ID" value="NZ_JBHMEC010000011.1"/>
</dbReference>
<organism evidence="1 2">
    <name type="scientific">Roseovarius ramblicola</name>
    <dbReference type="NCBI Taxonomy" id="2022336"/>
    <lineage>
        <taxon>Bacteria</taxon>
        <taxon>Pseudomonadati</taxon>
        <taxon>Pseudomonadota</taxon>
        <taxon>Alphaproteobacteria</taxon>
        <taxon>Rhodobacterales</taxon>
        <taxon>Roseobacteraceae</taxon>
        <taxon>Roseovarius</taxon>
    </lineage>
</organism>
<proteinExistence type="predicted"/>
<dbReference type="Proteomes" id="UP001589670">
    <property type="component" value="Unassembled WGS sequence"/>
</dbReference>
<name>A0ABV5HYR3_9RHOB</name>
<evidence type="ECO:0000313" key="2">
    <source>
        <dbReference type="Proteomes" id="UP001589670"/>
    </source>
</evidence>
<gene>
    <name evidence="1" type="ORF">ACFFU4_07340</name>
</gene>
<comment type="caution">
    <text evidence="1">The sequence shown here is derived from an EMBL/GenBank/DDBJ whole genome shotgun (WGS) entry which is preliminary data.</text>
</comment>
<evidence type="ECO:0000313" key="1">
    <source>
        <dbReference type="EMBL" id="MFB9149564.1"/>
    </source>
</evidence>
<dbReference type="EMBL" id="JBHMEC010000011">
    <property type="protein sequence ID" value="MFB9149564.1"/>
    <property type="molecule type" value="Genomic_DNA"/>
</dbReference>
<reference evidence="1 2" key="1">
    <citation type="submission" date="2024-09" db="EMBL/GenBank/DDBJ databases">
        <authorList>
            <person name="Sun Q."/>
            <person name="Mori K."/>
        </authorList>
    </citation>
    <scope>NUCLEOTIDE SEQUENCE [LARGE SCALE GENOMIC DNA]</scope>
    <source>
        <strain evidence="1 2">CECT 9424</strain>
    </source>
</reference>
<protein>
    <submittedName>
        <fullName evidence="1">Uncharacterized protein</fullName>
    </submittedName>
</protein>